<sequence length="262" mass="29991">MASHTESAAQQVFRLPELLELILLSLPQRDLLLSQRVSNSFLQTTQGSVRLQRALFFAPDWNLEGRQFDPYASHNRPGRKPENNRLLLRAFPGCYPTVTLVILNDGTRSSNQDLDQEENGDREHWSWDVCISFPADRAPETKAAVMFPEASWRRMFLSQPPCTSLHLVRRWQRSPRPAVVREGGLTMGEFVNEATKERVHDEMDAVPATDEVQSTERCEGAESKAARSWHRSFISSDRDWHFEGNIKCSSMSLGDDWECEEV</sequence>
<evidence type="ECO:0008006" key="3">
    <source>
        <dbReference type="Google" id="ProtNLM"/>
    </source>
</evidence>
<gene>
    <name evidence="1" type="ORF">LTR09_010251</name>
</gene>
<proteinExistence type="predicted"/>
<name>A0AAJ0D7W2_9PEZI</name>
<evidence type="ECO:0000313" key="2">
    <source>
        <dbReference type="Proteomes" id="UP001271007"/>
    </source>
</evidence>
<dbReference type="EMBL" id="JAWDJX010000049">
    <property type="protein sequence ID" value="KAK3048420.1"/>
    <property type="molecule type" value="Genomic_DNA"/>
</dbReference>
<comment type="caution">
    <text evidence="1">The sequence shown here is derived from an EMBL/GenBank/DDBJ whole genome shotgun (WGS) entry which is preliminary data.</text>
</comment>
<dbReference type="Proteomes" id="UP001271007">
    <property type="component" value="Unassembled WGS sequence"/>
</dbReference>
<reference evidence="1" key="1">
    <citation type="submission" date="2023-04" db="EMBL/GenBank/DDBJ databases">
        <title>Black Yeasts Isolated from many extreme environments.</title>
        <authorList>
            <person name="Coleine C."/>
            <person name="Stajich J.E."/>
            <person name="Selbmann L."/>
        </authorList>
    </citation>
    <scope>NUCLEOTIDE SEQUENCE</scope>
    <source>
        <strain evidence="1">CCFEE 5312</strain>
    </source>
</reference>
<accession>A0AAJ0D7W2</accession>
<protein>
    <recommendedName>
        <fullName evidence="3">F-box domain-containing protein</fullName>
    </recommendedName>
</protein>
<keyword evidence="2" id="KW-1185">Reference proteome</keyword>
<dbReference type="AlphaFoldDB" id="A0AAJ0D7W2"/>
<evidence type="ECO:0000313" key="1">
    <source>
        <dbReference type="EMBL" id="KAK3048420.1"/>
    </source>
</evidence>
<organism evidence="1 2">
    <name type="scientific">Extremus antarcticus</name>
    <dbReference type="NCBI Taxonomy" id="702011"/>
    <lineage>
        <taxon>Eukaryota</taxon>
        <taxon>Fungi</taxon>
        <taxon>Dikarya</taxon>
        <taxon>Ascomycota</taxon>
        <taxon>Pezizomycotina</taxon>
        <taxon>Dothideomycetes</taxon>
        <taxon>Dothideomycetidae</taxon>
        <taxon>Mycosphaerellales</taxon>
        <taxon>Extremaceae</taxon>
        <taxon>Extremus</taxon>
    </lineage>
</organism>